<dbReference type="Proteomes" id="UP000282322">
    <property type="component" value="Unassembled WGS sequence"/>
</dbReference>
<dbReference type="AlphaFoldDB" id="A0A3P3REA4"/>
<sequence>MPPQPPSSQNRPTDYPLVYDTPSLLALFGLALTAPLVLWALADPVRIAGIATVVCAVVLFVRGARRVHRADRAFHVPGTGFDVEISVRRTSQH</sequence>
<keyword evidence="1" id="KW-0472">Membrane</keyword>
<gene>
    <name evidence="2" type="ORF">EIK79_07780</name>
</gene>
<keyword evidence="1" id="KW-1133">Transmembrane helix</keyword>
<evidence type="ECO:0000313" key="2">
    <source>
        <dbReference type="EMBL" id="RRJ31288.1"/>
    </source>
</evidence>
<comment type="caution">
    <text evidence="2">The sequence shown here is derived from an EMBL/GenBank/DDBJ whole genome shotgun (WGS) entry which is preliminary data.</text>
</comment>
<keyword evidence="1" id="KW-0812">Transmembrane</keyword>
<feature type="transmembrane region" description="Helical" evidence="1">
    <location>
        <begin position="21"/>
        <end position="41"/>
    </location>
</feature>
<reference evidence="2 3" key="1">
    <citation type="submission" date="2018-11" db="EMBL/GenBank/DDBJ databases">
        <title>Taxonoimc description of Halomarina strain SPP-AMP-1.</title>
        <authorList>
            <person name="Pal Y."/>
            <person name="Srinivasana K."/>
            <person name="Verma A."/>
            <person name="Kumar P."/>
        </authorList>
    </citation>
    <scope>NUCLEOTIDE SEQUENCE [LARGE SCALE GENOMIC DNA]</scope>
    <source>
        <strain evidence="2 3">SPP-AMP-1</strain>
    </source>
</reference>
<dbReference type="EMBL" id="RRCH01000015">
    <property type="protein sequence ID" value="RRJ31288.1"/>
    <property type="molecule type" value="Genomic_DNA"/>
</dbReference>
<organism evidence="2 3">
    <name type="scientific">Halocatena pleomorpha</name>
    <dbReference type="NCBI Taxonomy" id="1785090"/>
    <lineage>
        <taxon>Archaea</taxon>
        <taxon>Methanobacteriati</taxon>
        <taxon>Methanobacteriota</taxon>
        <taxon>Stenosarchaea group</taxon>
        <taxon>Halobacteria</taxon>
        <taxon>Halobacteriales</taxon>
        <taxon>Natronomonadaceae</taxon>
        <taxon>Halocatena</taxon>
    </lineage>
</organism>
<proteinExistence type="predicted"/>
<evidence type="ECO:0000256" key="1">
    <source>
        <dbReference type="SAM" id="Phobius"/>
    </source>
</evidence>
<keyword evidence="3" id="KW-1185">Reference proteome</keyword>
<accession>A0A3P3REA4</accession>
<dbReference type="RefSeq" id="WP_185715558.1">
    <property type="nucleotide sequence ID" value="NZ_RRCH01000015.1"/>
</dbReference>
<evidence type="ECO:0000313" key="3">
    <source>
        <dbReference type="Proteomes" id="UP000282322"/>
    </source>
</evidence>
<protein>
    <submittedName>
        <fullName evidence="2">Uncharacterized protein</fullName>
    </submittedName>
</protein>
<name>A0A3P3REA4_9EURY</name>
<feature type="transmembrane region" description="Helical" evidence="1">
    <location>
        <begin position="47"/>
        <end position="64"/>
    </location>
</feature>